<dbReference type="AlphaFoldDB" id="A0A0W0TUP9"/>
<comment type="caution">
    <text evidence="1">The sequence shown here is derived from an EMBL/GenBank/DDBJ whole genome shotgun (WGS) entry which is preliminary data.</text>
</comment>
<dbReference type="PATRIC" id="fig|453.4.peg.1507"/>
<evidence type="ECO:0000313" key="1">
    <source>
        <dbReference type="EMBL" id="KTC99216.1"/>
    </source>
</evidence>
<dbReference type="InterPro" id="IPR016024">
    <property type="entry name" value="ARM-type_fold"/>
</dbReference>
<evidence type="ECO:0000313" key="2">
    <source>
        <dbReference type="Proteomes" id="UP000054698"/>
    </source>
</evidence>
<organism evidence="1 2">
    <name type="scientific">Legionella feeleii</name>
    <dbReference type="NCBI Taxonomy" id="453"/>
    <lineage>
        <taxon>Bacteria</taxon>
        <taxon>Pseudomonadati</taxon>
        <taxon>Pseudomonadota</taxon>
        <taxon>Gammaproteobacteria</taxon>
        <taxon>Legionellales</taxon>
        <taxon>Legionellaceae</taxon>
        <taxon>Legionella</taxon>
    </lineage>
</organism>
<name>A0A0W0TUP9_9GAMM</name>
<proteinExistence type="predicted"/>
<dbReference type="InterPro" id="IPR011989">
    <property type="entry name" value="ARM-like"/>
</dbReference>
<dbReference type="Proteomes" id="UP000054698">
    <property type="component" value="Unassembled WGS sequence"/>
</dbReference>
<dbReference type="Gene3D" id="1.25.10.10">
    <property type="entry name" value="Leucine-rich Repeat Variant"/>
    <property type="match status" value="1"/>
</dbReference>
<gene>
    <name evidence="1" type="ORF">Lfee_1382</name>
</gene>
<dbReference type="RefSeq" id="WP_058445239.1">
    <property type="nucleotide sequence ID" value="NZ_CAAAHT010000063.1"/>
</dbReference>
<protein>
    <recommendedName>
        <fullName evidence="3">HEAT repeat protein</fullName>
    </recommendedName>
</protein>
<dbReference type="OrthoDB" id="6534366at2"/>
<dbReference type="STRING" id="453.Lfee_1382"/>
<sequence length="555" mass="64888">MNKVTKINLEPIVDSLYHICKPGIGNLFRSSVVKASLLKEIEEITDPNAIYSFIPLMFVKNRMVSKLANEKVHALLNHVPPHLLNKIDEKIRNSIFSKHYHQLSKYWYNLNPSIVDSYKGHSTEFLIILKILCCHPNGYIRYKAIKTLAENSIQDAIPFLIIRANDWVDEIRILCFTTLNRIVSKEIIDHFIESLPLLKQLEIKRRQELRFDRLQLIRKIESLLATECSDALFKKINSQEILVARYAFAILANADSKIEQLLTATLNHRDIVIKVNAFNLANNQYNADRFLIYLNKVKDDKLMPIRKMALYAFIERYPNQAKGILEQALLDRSRSIRHLSRYYLKQLGISEFSNYYRDAINRQDKPIKLAILGLSESGNQQDFRFIQPLISKNISQLNAAIINAAFTMQPEGWKSVITQLLSNPEPASLKSFVNCLLENQESYTFEEILELVYKRNSLMHIRYFIRILSNRHYDRWIVLNFILSELELTTDHDIKVIFEQYLHTWIHHNCPNKIFIRPCHEKSNTCLNKASNLLKHNPTNSLYKELLENITCFIK</sequence>
<dbReference type="EMBL" id="LNYB01000051">
    <property type="protein sequence ID" value="KTC99216.1"/>
    <property type="molecule type" value="Genomic_DNA"/>
</dbReference>
<keyword evidence="2" id="KW-1185">Reference proteome</keyword>
<accession>A0A0W0TUP9</accession>
<evidence type="ECO:0008006" key="3">
    <source>
        <dbReference type="Google" id="ProtNLM"/>
    </source>
</evidence>
<reference evidence="1 2" key="1">
    <citation type="submission" date="2015-11" db="EMBL/GenBank/DDBJ databases">
        <title>Genomic analysis of 38 Legionella species identifies large and diverse effector repertoires.</title>
        <authorList>
            <person name="Burstein D."/>
            <person name="Amaro F."/>
            <person name="Zusman T."/>
            <person name="Lifshitz Z."/>
            <person name="Cohen O."/>
            <person name="Gilbert J.A."/>
            <person name="Pupko T."/>
            <person name="Shuman H.A."/>
            <person name="Segal G."/>
        </authorList>
    </citation>
    <scope>NUCLEOTIDE SEQUENCE [LARGE SCALE GENOMIC DNA]</scope>
    <source>
        <strain evidence="1 2">WO-44C</strain>
    </source>
</reference>
<dbReference type="SUPFAM" id="SSF48371">
    <property type="entry name" value="ARM repeat"/>
    <property type="match status" value="1"/>
</dbReference>